<accession>A0A0G1RKC0</accession>
<dbReference type="CDD" id="cd02440">
    <property type="entry name" value="AdoMet_MTases"/>
    <property type="match status" value="1"/>
</dbReference>
<evidence type="ECO:0008006" key="5">
    <source>
        <dbReference type="Google" id="ProtNLM"/>
    </source>
</evidence>
<dbReference type="SUPFAM" id="SSF53335">
    <property type="entry name" value="S-adenosyl-L-methionine-dependent methyltransferases"/>
    <property type="match status" value="1"/>
</dbReference>
<dbReference type="NCBIfam" id="TIGR00095">
    <property type="entry name" value="16S rRNA (guanine(966)-N(2))-methyltransferase RsmD"/>
    <property type="match status" value="1"/>
</dbReference>
<evidence type="ECO:0000313" key="4">
    <source>
        <dbReference type="Proteomes" id="UP000034732"/>
    </source>
</evidence>
<keyword evidence="2" id="KW-0808">Transferase</keyword>
<keyword evidence="1" id="KW-0489">Methyltransferase</keyword>
<dbReference type="EMBL" id="LCMF01000022">
    <property type="protein sequence ID" value="KKU30443.1"/>
    <property type="molecule type" value="Genomic_DNA"/>
</dbReference>
<dbReference type="PANTHER" id="PTHR43542:SF1">
    <property type="entry name" value="METHYLTRANSFERASE"/>
    <property type="match status" value="1"/>
</dbReference>
<name>A0A0G1RKC0_UNCKA</name>
<comment type="caution">
    <text evidence="3">The sequence shown here is derived from an EMBL/GenBank/DDBJ whole genome shotgun (WGS) entry which is preliminary data.</text>
</comment>
<dbReference type="Gene3D" id="3.40.50.150">
    <property type="entry name" value="Vaccinia Virus protein VP39"/>
    <property type="match status" value="1"/>
</dbReference>
<gene>
    <name evidence="3" type="ORF">UX44_C0022G0011</name>
</gene>
<sequence>MIDNKPRITSGSAKGKRLEVPKIDGAKSARDVVKLALFSILGEKVVGAKCLDLYAGSGSFGLEALSRGAESCDFVDDNKIAAQTILKNTNSCGFIEQATVYTQDAIKFVCNTDDRYDIIFIDPFYKEGAHRFLFQNLAEIMNEKAVIVFSHPADTNTESLIEKTPLKVHTQRKFGNAVFTIFCMQ</sequence>
<reference evidence="3 4" key="1">
    <citation type="journal article" date="2015" name="Nature">
        <title>rRNA introns, odd ribosomes, and small enigmatic genomes across a large radiation of phyla.</title>
        <authorList>
            <person name="Brown C.T."/>
            <person name="Hug L.A."/>
            <person name="Thomas B.C."/>
            <person name="Sharon I."/>
            <person name="Castelle C.J."/>
            <person name="Singh A."/>
            <person name="Wilkins M.J."/>
            <person name="Williams K.H."/>
            <person name="Banfield J.F."/>
        </authorList>
    </citation>
    <scope>NUCLEOTIDE SEQUENCE [LARGE SCALE GENOMIC DNA]</scope>
</reference>
<dbReference type="PATRIC" id="fig|1619107.3.peg.398"/>
<dbReference type="Proteomes" id="UP000034732">
    <property type="component" value="Unassembled WGS sequence"/>
</dbReference>
<dbReference type="GO" id="GO:0008168">
    <property type="term" value="F:methyltransferase activity"/>
    <property type="evidence" value="ECO:0007669"/>
    <property type="project" value="UniProtKB-KW"/>
</dbReference>
<proteinExistence type="predicted"/>
<protein>
    <recommendedName>
        <fullName evidence="5">Methyltransferase</fullName>
    </recommendedName>
</protein>
<organism evidence="3 4">
    <name type="scientific">candidate division WWE3 bacterium GW2011_GWA1_46_21</name>
    <dbReference type="NCBI Taxonomy" id="1619107"/>
    <lineage>
        <taxon>Bacteria</taxon>
        <taxon>Katanobacteria</taxon>
    </lineage>
</organism>
<evidence type="ECO:0000256" key="2">
    <source>
        <dbReference type="ARBA" id="ARBA00022679"/>
    </source>
</evidence>
<evidence type="ECO:0000313" key="3">
    <source>
        <dbReference type="EMBL" id="KKU30443.1"/>
    </source>
</evidence>
<dbReference type="InterPro" id="IPR029063">
    <property type="entry name" value="SAM-dependent_MTases_sf"/>
</dbReference>
<dbReference type="PIRSF" id="PIRSF004553">
    <property type="entry name" value="CHP00095"/>
    <property type="match status" value="1"/>
</dbReference>
<dbReference type="GO" id="GO:0031167">
    <property type="term" value="P:rRNA methylation"/>
    <property type="evidence" value="ECO:0007669"/>
    <property type="project" value="InterPro"/>
</dbReference>
<evidence type="ECO:0000256" key="1">
    <source>
        <dbReference type="ARBA" id="ARBA00022603"/>
    </source>
</evidence>
<dbReference type="InterPro" id="IPR004398">
    <property type="entry name" value="RNA_MeTrfase_RsmD"/>
</dbReference>
<dbReference type="PANTHER" id="PTHR43542">
    <property type="entry name" value="METHYLTRANSFERASE"/>
    <property type="match status" value="1"/>
</dbReference>
<dbReference type="AlphaFoldDB" id="A0A0G1RKC0"/>
<dbReference type="Pfam" id="PF03602">
    <property type="entry name" value="Cons_hypoth95"/>
    <property type="match status" value="1"/>
</dbReference>